<evidence type="ECO:0008006" key="3">
    <source>
        <dbReference type="Google" id="ProtNLM"/>
    </source>
</evidence>
<reference evidence="1" key="1">
    <citation type="submission" date="2009-09" db="EMBL/GenBank/DDBJ databases">
        <authorList>
            <person name="Weinstock G."/>
            <person name="Sodergren E."/>
            <person name="Clifton S."/>
            <person name="Fulton L."/>
            <person name="Fulton B."/>
            <person name="Courtney L."/>
            <person name="Fronick C."/>
            <person name="Harrison M."/>
            <person name="Strong C."/>
            <person name="Farmer C."/>
            <person name="Delahaunty K."/>
            <person name="Markovic C."/>
            <person name="Hall O."/>
            <person name="Minx P."/>
            <person name="Tomlinson C."/>
            <person name="Mitreva M."/>
            <person name="Nelson J."/>
            <person name="Hou S."/>
            <person name="Wollam A."/>
            <person name="Pepin K.H."/>
            <person name="Johnson M."/>
            <person name="Bhonagiri V."/>
            <person name="Nash W.E."/>
            <person name="Warren W."/>
            <person name="Chinwalla A."/>
            <person name="Mardis E.R."/>
            <person name="Wilson R.K."/>
        </authorList>
    </citation>
    <scope>NUCLEOTIDE SEQUENCE [LARGE SCALE GENOMIC DNA]</scope>
    <source>
        <strain evidence="1">DSM 20544</strain>
    </source>
</reference>
<evidence type="ECO:0000313" key="2">
    <source>
        <dbReference type="Proteomes" id="UP000003671"/>
    </source>
</evidence>
<gene>
    <name evidence="1" type="ORF">MITSMUL_05321</name>
</gene>
<dbReference type="PATRIC" id="fig|500635.8.peg.1953"/>
<comment type="caution">
    <text evidence="1">The sequence shown here is derived from an EMBL/GenBank/DDBJ whole genome shotgun (WGS) entry which is preliminary data.</text>
</comment>
<dbReference type="eggNOG" id="ENOG502ZXC9">
    <property type="taxonomic scope" value="Bacteria"/>
</dbReference>
<accession>C9KQ13</accession>
<keyword evidence="2" id="KW-1185">Reference proteome</keyword>
<sequence>MEEKKGRMTMKKPQFAAALMTGLLTAALVLGCGAGPDTPKEPEPQKPKITLNYETVKLEQGRELSLAKLTNADKITITKSFHRTGAMTKIGETIYIRNANTGTILEAKLEDDSLKVTNAEFVKDVPEKSFLSNDGKDLLYTDAKYKVMAVAADGTSRPFYDKDVRGMVGVPGKDEAVSFYNARAVVRYAIADGKVSQEIGTVIPKERDELLTTPSGLVCDGQHAYLFGSTLDGKMSVGAVAAYSLDGTQAYVIGRKHAPGRKPGYLASAFDVAVTDDYLLVFDGNIRQLNIFNKKDGSFVDRIKADKLFDGQNDVQMMPYEGNQVLVLVKDSSKKGTEGDTGDKVFMLKI</sequence>
<organism evidence="1 2">
    <name type="scientific">Mitsuokella multacida DSM 20544</name>
    <dbReference type="NCBI Taxonomy" id="500635"/>
    <lineage>
        <taxon>Bacteria</taxon>
        <taxon>Bacillati</taxon>
        <taxon>Bacillota</taxon>
        <taxon>Negativicutes</taxon>
        <taxon>Selenomonadales</taxon>
        <taxon>Selenomonadaceae</taxon>
        <taxon>Mitsuokella</taxon>
    </lineage>
</organism>
<dbReference type="Proteomes" id="UP000003671">
    <property type="component" value="Unassembled WGS sequence"/>
</dbReference>
<dbReference type="AlphaFoldDB" id="C9KQ13"/>
<dbReference type="STRING" id="500635.MITSMUL_05321"/>
<proteinExistence type="predicted"/>
<dbReference type="EMBL" id="ABWK02000020">
    <property type="protein sequence ID" value="EEX68318.1"/>
    <property type="molecule type" value="Genomic_DNA"/>
</dbReference>
<dbReference type="PROSITE" id="PS51257">
    <property type="entry name" value="PROKAR_LIPOPROTEIN"/>
    <property type="match status" value="1"/>
</dbReference>
<dbReference type="SUPFAM" id="SSF63825">
    <property type="entry name" value="YWTD domain"/>
    <property type="match status" value="1"/>
</dbReference>
<protein>
    <recommendedName>
        <fullName evidence="3">NHL repeat protein</fullName>
    </recommendedName>
</protein>
<name>C9KQ13_9FIRM</name>
<dbReference type="HOGENOM" id="CLU_791828_0_0_9"/>
<evidence type="ECO:0000313" key="1">
    <source>
        <dbReference type="EMBL" id="EEX68318.1"/>
    </source>
</evidence>